<keyword evidence="3" id="KW-1185">Reference proteome</keyword>
<evidence type="ECO:0000256" key="1">
    <source>
        <dbReference type="SAM" id="MobiDB-lite"/>
    </source>
</evidence>
<name>A0A9P7PV60_9HYPO</name>
<evidence type="ECO:0000313" key="2">
    <source>
        <dbReference type="EMBL" id="KAG6103936.1"/>
    </source>
</evidence>
<organism evidence="2 3">
    <name type="scientific">Claviceps humidiphila</name>
    <dbReference type="NCBI Taxonomy" id="1294629"/>
    <lineage>
        <taxon>Eukaryota</taxon>
        <taxon>Fungi</taxon>
        <taxon>Dikarya</taxon>
        <taxon>Ascomycota</taxon>
        <taxon>Pezizomycotina</taxon>
        <taxon>Sordariomycetes</taxon>
        <taxon>Hypocreomycetidae</taxon>
        <taxon>Hypocreales</taxon>
        <taxon>Clavicipitaceae</taxon>
        <taxon>Claviceps</taxon>
    </lineage>
</organism>
<proteinExistence type="predicted"/>
<dbReference type="EMBL" id="SRQM01001057">
    <property type="protein sequence ID" value="KAG6103936.1"/>
    <property type="molecule type" value="Genomic_DNA"/>
</dbReference>
<accession>A0A9P7PV60</accession>
<reference evidence="2 3" key="1">
    <citation type="journal article" date="2020" name="bioRxiv">
        <title>Whole genome comparisons of ergot fungi reveals the divergence and evolution of species within the genus Claviceps are the result of varying mechanisms driving genome evolution and host range expansion.</title>
        <authorList>
            <person name="Wyka S.A."/>
            <person name="Mondo S.J."/>
            <person name="Liu M."/>
            <person name="Dettman J."/>
            <person name="Nalam V."/>
            <person name="Broders K.D."/>
        </authorList>
    </citation>
    <scope>NUCLEOTIDE SEQUENCE [LARGE SCALE GENOMIC DNA]</scope>
    <source>
        <strain evidence="2 3">LM576</strain>
    </source>
</reference>
<feature type="region of interest" description="Disordered" evidence="1">
    <location>
        <begin position="39"/>
        <end position="61"/>
    </location>
</feature>
<protein>
    <submittedName>
        <fullName evidence="2">Uncharacterized protein</fullName>
    </submittedName>
</protein>
<sequence>MASIRQHQMLQQQQHQQARQALMAQQAIQANMQNGVNGIPLGMPLSPSHIQQLRSTGRIGP</sequence>
<comment type="caution">
    <text evidence="2">The sequence shown here is derived from an EMBL/GenBank/DDBJ whole genome shotgun (WGS) entry which is preliminary data.</text>
</comment>
<gene>
    <name evidence="2" type="ORF">E4U13_000277</name>
</gene>
<dbReference type="AlphaFoldDB" id="A0A9P7PV60"/>
<evidence type="ECO:0000313" key="3">
    <source>
        <dbReference type="Proteomes" id="UP000732380"/>
    </source>
</evidence>
<dbReference type="Proteomes" id="UP000732380">
    <property type="component" value="Unassembled WGS sequence"/>
</dbReference>